<keyword evidence="6" id="KW-0675">Receptor</keyword>
<dbReference type="AlphaFoldDB" id="A0A834ZXH8"/>
<feature type="region of interest" description="Disordered" evidence="7">
    <location>
        <begin position="81"/>
        <end position="112"/>
    </location>
</feature>
<evidence type="ECO:0000313" key="10">
    <source>
        <dbReference type="Proteomes" id="UP000655225"/>
    </source>
</evidence>
<dbReference type="EMBL" id="JABCRI010000001">
    <property type="protein sequence ID" value="KAF8413123.1"/>
    <property type="molecule type" value="Genomic_DNA"/>
</dbReference>
<evidence type="ECO:0000259" key="8">
    <source>
        <dbReference type="PROSITE" id="PS00300"/>
    </source>
</evidence>
<dbReference type="GO" id="GO:0005525">
    <property type="term" value="F:GTP binding"/>
    <property type="evidence" value="ECO:0007669"/>
    <property type="project" value="UniProtKB-KW"/>
</dbReference>
<dbReference type="InterPro" id="IPR003593">
    <property type="entry name" value="AAA+_ATPase"/>
</dbReference>
<dbReference type="InterPro" id="IPR036225">
    <property type="entry name" value="SRP/SRP_N"/>
</dbReference>
<sequence length="442" mass="48300">MDLHETNDHRGFWTNEKHASFIYSMEASFVQTMLQNDRCSRLTYTTTPRPRLNRYLPDISESTLDSKNRRDTKTTQLYFQDLLNPNTGNNVRTGGKTSSLSSQPHDASQDQESIRTTTALLNLPRNGFPSTGAKTARFKCSASQTGFFTRLGRLIKEKAKSDVEKIFSGFSKTRDNLAVIDELLMFWNLAETDRVLDELEEALLVSDFGPKITIKIVESLREDILSGKLKSGSEIKDALKKSVLNFLTSKGTKTELQLGFRKPAVIIIVGVNGGGKTTSLGKLAHRLKKEGVKILMAAGDTFRAAASDQLEVWAERTESEIVVAEGENVKASSVLSQAVKKGKEQGFDVVLCDTSGRLHTNYSLMEELIACKKAVGKVVPGAPNVVGITGLILTKLDGSARGGCVVSVVDELGIPIKFVGVGEGVEDLQPFDAEAFVNAIFS</sequence>
<dbReference type="GO" id="GO:0005047">
    <property type="term" value="F:signal recognition particle binding"/>
    <property type="evidence" value="ECO:0007669"/>
    <property type="project" value="TreeGrafter"/>
</dbReference>
<dbReference type="Pfam" id="PF02881">
    <property type="entry name" value="SRP54_N"/>
    <property type="match status" value="1"/>
</dbReference>
<evidence type="ECO:0000256" key="1">
    <source>
        <dbReference type="ARBA" id="ARBA00004170"/>
    </source>
</evidence>
<protein>
    <recommendedName>
        <fullName evidence="8">SRP54-type proteins GTP-binding domain-containing protein</fullName>
    </recommendedName>
</protein>
<evidence type="ECO:0000256" key="2">
    <source>
        <dbReference type="ARBA" id="ARBA00008531"/>
    </source>
</evidence>
<dbReference type="SMART" id="SM00382">
    <property type="entry name" value="AAA"/>
    <property type="match status" value="1"/>
</dbReference>
<name>A0A834ZXH8_TETSI</name>
<dbReference type="InterPro" id="IPR027417">
    <property type="entry name" value="P-loop_NTPase"/>
</dbReference>
<dbReference type="InterPro" id="IPR042101">
    <property type="entry name" value="SRP54_N_sf"/>
</dbReference>
<dbReference type="OMA" id="WMLERLF"/>
<reference evidence="9 10" key="1">
    <citation type="submission" date="2020-04" db="EMBL/GenBank/DDBJ databases">
        <title>Plant Genome Project.</title>
        <authorList>
            <person name="Zhang R.-G."/>
        </authorList>
    </citation>
    <scope>NUCLEOTIDE SEQUENCE [LARGE SCALE GENOMIC DNA]</scope>
    <source>
        <strain evidence="9">YNK0</strain>
        <tissue evidence="9">Leaf</tissue>
    </source>
</reference>
<gene>
    <name evidence="9" type="ORF">HHK36_001099</name>
</gene>
<organism evidence="9 10">
    <name type="scientific">Tetracentron sinense</name>
    <name type="common">Spur-leaf</name>
    <dbReference type="NCBI Taxonomy" id="13715"/>
    <lineage>
        <taxon>Eukaryota</taxon>
        <taxon>Viridiplantae</taxon>
        <taxon>Streptophyta</taxon>
        <taxon>Embryophyta</taxon>
        <taxon>Tracheophyta</taxon>
        <taxon>Spermatophyta</taxon>
        <taxon>Magnoliopsida</taxon>
        <taxon>Trochodendrales</taxon>
        <taxon>Trochodendraceae</taxon>
        <taxon>Tetracentron</taxon>
    </lineage>
</organism>
<dbReference type="OrthoDB" id="1727884at2759"/>
<dbReference type="InterPro" id="IPR013822">
    <property type="entry name" value="Signal_recog_particl_SRP54_hlx"/>
</dbReference>
<evidence type="ECO:0000313" key="9">
    <source>
        <dbReference type="EMBL" id="KAF8413123.1"/>
    </source>
</evidence>
<dbReference type="Proteomes" id="UP000655225">
    <property type="component" value="Unassembled WGS sequence"/>
</dbReference>
<dbReference type="GO" id="GO:0003924">
    <property type="term" value="F:GTPase activity"/>
    <property type="evidence" value="ECO:0007669"/>
    <property type="project" value="TreeGrafter"/>
</dbReference>
<accession>A0A834ZXH8</accession>
<comment type="caution">
    <text evidence="9">The sequence shown here is derived from an EMBL/GenBank/DDBJ whole genome shotgun (WGS) entry which is preliminary data.</text>
</comment>
<comment type="subcellular location">
    <subcellularLocation>
        <location evidence="1">Membrane</location>
        <topology evidence="1">Peripheral membrane protein</topology>
    </subcellularLocation>
</comment>
<dbReference type="Gene3D" id="1.20.120.140">
    <property type="entry name" value="Signal recognition particle SRP54, nucleotide-binding domain"/>
    <property type="match status" value="1"/>
</dbReference>
<evidence type="ECO:0000256" key="6">
    <source>
        <dbReference type="ARBA" id="ARBA00023170"/>
    </source>
</evidence>
<evidence type="ECO:0000256" key="5">
    <source>
        <dbReference type="ARBA" id="ARBA00023136"/>
    </source>
</evidence>
<dbReference type="GO" id="GO:0016020">
    <property type="term" value="C:membrane"/>
    <property type="evidence" value="ECO:0007669"/>
    <property type="project" value="UniProtKB-SubCell"/>
</dbReference>
<evidence type="ECO:0000256" key="3">
    <source>
        <dbReference type="ARBA" id="ARBA00022741"/>
    </source>
</evidence>
<evidence type="ECO:0000256" key="4">
    <source>
        <dbReference type="ARBA" id="ARBA00023134"/>
    </source>
</evidence>
<dbReference type="Gene3D" id="3.40.50.300">
    <property type="entry name" value="P-loop containing nucleotide triphosphate hydrolases"/>
    <property type="match status" value="1"/>
</dbReference>
<dbReference type="InterPro" id="IPR000897">
    <property type="entry name" value="SRP54_GTPase_dom"/>
</dbReference>
<dbReference type="GO" id="GO:0005737">
    <property type="term" value="C:cytoplasm"/>
    <property type="evidence" value="ECO:0007669"/>
    <property type="project" value="UniProtKB-ARBA"/>
</dbReference>
<dbReference type="SMART" id="SM00963">
    <property type="entry name" value="SRP54_N"/>
    <property type="match status" value="1"/>
</dbReference>
<proteinExistence type="inferred from homology"/>
<keyword evidence="10" id="KW-1185">Reference proteome</keyword>
<dbReference type="Pfam" id="PF00448">
    <property type="entry name" value="SRP54"/>
    <property type="match status" value="2"/>
</dbReference>
<dbReference type="GO" id="GO:0006614">
    <property type="term" value="P:SRP-dependent cotranslational protein targeting to membrane"/>
    <property type="evidence" value="ECO:0007669"/>
    <property type="project" value="InterPro"/>
</dbReference>
<keyword evidence="4" id="KW-0342">GTP-binding</keyword>
<keyword evidence="5" id="KW-0472">Membrane</keyword>
<dbReference type="FunFam" id="1.20.120.140:FF:000006">
    <property type="entry name" value="Cell division FtsY, chloroplastic-like protein"/>
    <property type="match status" value="1"/>
</dbReference>
<evidence type="ECO:0000256" key="7">
    <source>
        <dbReference type="SAM" id="MobiDB-lite"/>
    </source>
</evidence>
<dbReference type="PANTHER" id="PTHR43134:SF7">
    <property type="entry name" value="CELL DIVISION PROTEIN FTSY HOMOLOG, CHLOROPLASTIC"/>
    <property type="match status" value="1"/>
</dbReference>
<dbReference type="PROSITE" id="PS00300">
    <property type="entry name" value="SRP54"/>
    <property type="match status" value="1"/>
</dbReference>
<dbReference type="SUPFAM" id="SSF47364">
    <property type="entry name" value="Domain of the SRP/SRP receptor G-proteins"/>
    <property type="match status" value="1"/>
</dbReference>
<comment type="similarity">
    <text evidence="2">Belongs to the GTP-binding SRP family.</text>
</comment>
<dbReference type="SMART" id="SM00962">
    <property type="entry name" value="SRP54"/>
    <property type="match status" value="1"/>
</dbReference>
<keyword evidence="3" id="KW-0547">Nucleotide-binding</keyword>
<feature type="domain" description="SRP54-type proteins GTP-binding" evidence="8">
    <location>
        <begin position="415"/>
        <end position="428"/>
    </location>
</feature>
<dbReference type="PANTHER" id="PTHR43134">
    <property type="entry name" value="SIGNAL RECOGNITION PARTICLE RECEPTOR SUBUNIT ALPHA"/>
    <property type="match status" value="1"/>
</dbReference>
<dbReference type="SUPFAM" id="SSF52540">
    <property type="entry name" value="P-loop containing nucleoside triphosphate hydrolases"/>
    <property type="match status" value="1"/>
</dbReference>